<evidence type="ECO:0000313" key="3">
    <source>
        <dbReference type="Proteomes" id="UP000655759"/>
    </source>
</evidence>
<organism evidence="2 3">
    <name type="scientific">Candidatus Nitrosotenuis uzonensis</name>
    <dbReference type="NCBI Taxonomy" id="1407055"/>
    <lineage>
        <taxon>Archaea</taxon>
        <taxon>Nitrososphaerota</taxon>
        <taxon>Candidatus Nitrosotenuis</taxon>
    </lineage>
</organism>
<feature type="transmembrane region" description="Helical" evidence="1">
    <location>
        <begin position="7"/>
        <end position="26"/>
    </location>
</feature>
<keyword evidence="1" id="KW-0812">Transmembrane</keyword>
<dbReference type="RefSeq" id="WP_205101295.1">
    <property type="nucleotide sequence ID" value="NZ_CAJNAQ010000008.1"/>
</dbReference>
<evidence type="ECO:0000256" key="1">
    <source>
        <dbReference type="SAM" id="Phobius"/>
    </source>
</evidence>
<keyword evidence="1" id="KW-0472">Membrane</keyword>
<comment type="caution">
    <text evidence="2">The sequence shown here is derived from an EMBL/GenBank/DDBJ whole genome shotgun (WGS) entry which is preliminary data.</text>
</comment>
<evidence type="ECO:0000313" key="2">
    <source>
        <dbReference type="EMBL" id="CAE6505124.1"/>
    </source>
</evidence>
<gene>
    <name evidence="2" type="ORF">NUZ5A_80002</name>
</gene>
<proteinExistence type="predicted"/>
<feature type="transmembrane region" description="Helical" evidence="1">
    <location>
        <begin position="32"/>
        <end position="51"/>
    </location>
</feature>
<sequence>MSKTNSILRFIVLLIFGLIVIGYTISYIGIDGLAGMIGIGIGIIMIILGIFPRK</sequence>
<dbReference type="Proteomes" id="UP000655759">
    <property type="component" value="Unassembled WGS sequence"/>
</dbReference>
<accession>A0A812F236</accession>
<name>A0A812F236_9ARCH</name>
<reference evidence="2" key="1">
    <citation type="submission" date="2021-02" db="EMBL/GenBank/DDBJ databases">
        <authorList>
            <person name="Han P."/>
        </authorList>
    </citation>
    <scope>NUCLEOTIDE SEQUENCE</scope>
    <source>
        <strain evidence="2">Candidatus Nitrosotenuis uzonensis 5A</strain>
    </source>
</reference>
<dbReference type="AlphaFoldDB" id="A0A812F236"/>
<keyword evidence="1" id="KW-1133">Transmembrane helix</keyword>
<protein>
    <submittedName>
        <fullName evidence="2">Uncharacterized protein</fullName>
    </submittedName>
</protein>
<dbReference type="EMBL" id="CAJNAQ010000008">
    <property type="protein sequence ID" value="CAE6505124.1"/>
    <property type="molecule type" value="Genomic_DNA"/>
</dbReference>